<accession>A0A0C9YKR3</accession>
<evidence type="ECO:0000313" key="2">
    <source>
        <dbReference type="EMBL" id="KIK25545.1"/>
    </source>
</evidence>
<gene>
    <name evidence="2" type="ORF">PISMIDRAFT_677187</name>
</gene>
<sequence>MNLKEVRKREGKTAYSSTSPLSNVENKVLESILHRAGSGATSVLDPGIGFNDTAGTRI</sequence>
<feature type="compositionally biased region" description="Basic and acidic residues" evidence="1">
    <location>
        <begin position="1"/>
        <end position="12"/>
    </location>
</feature>
<keyword evidence="3" id="KW-1185">Reference proteome</keyword>
<feature type="non-terminal residue" evidence="2">
    <location>
        <position position="58"/>
    </location>
</feature>
<dbReference type="AlphaFoldDB" id="A0A0C9YKR3"/>
<dbReference type="HOGENOM" id="CLU_2984631_0_0_1"/>
<reference evidence="3" key="2">
    <citation type="submission" date="2015-01" db="EMBL/GenBank/DDBJ databases">
        <title>Evolutionary Origins and Diversification of the Mycorrhizal Mutualists.</title>
        <authorList>
            <consortium name="DOE Joint Genome Institute"/>
            <consortium name="Mycorrhizal Genomics Consortium"/>
            <person name="Kohler A."/>
            <person name="Kuo A."/>
            <person name="Nagy L.G."/>
            <person name="Floudas D."/>
            <person name="Copeland A."/>
            <person name="Barry K.W."/>
            <person name="Cichocki N."/>
            <person name="Veneault-Fourrey C."/>
            <person name="LaButti K."/>
            <person name="Lindquist E.A."/>
            <person name="Lipzen A."/>
            <person name="Lundell T."/>
            <person name="Morin E."/>
            <person name="Murat C."/>
            <person name="Riley R."/>
            <person name="Ohm R."/>
            <person name="Sun H."/>
            <person name="Tunlid A."/>
            <person name="Henrissat B."/>
            <person name="Grigoriev I.V."/>
            <person name="Hibbett D.S."/>
            <person name="Martin F."/>
        </authorList>
    </citation>
    <scope>NUCLEOTIDE SEQUENCE [LARGE SCALE GENOMIC DNA]</scope>
    <source>
        <strain evidence="3">441</strain>
    </source>
</reference>
<protein>
    <submittedName>
        <fullName evidence="2">Uncharacterized protein</fullName>
    </submittedName>
</protein>
<proteinExistence type="predicted"/>
<name>A0A0C9YKR3_9AGAM</name>
<evidence type="ECO:0000256" key="1">
    <source>
        <dbReference type="SAM" id="MobiDB-lite"/>
    </source>
</evidence>
<dbReference type="Proteomes" id="UP000054018">
    <property type="component" value="Unassembled WGS sequence"/>
</dbReference>
<reference evidence="2 3" key="1">
    <citation type="submission" date="2014-04" db="EMBL/GenBank/DDBJ databases">
        <authorList>
            <consortium name="DOE Joint Genome Institute"/>
            <person name="Kuo A."/>
            <person name="Kohler A."/>
            <person name="Costa M.D."/>
            <person name="Nagy L.G."/>
            <person name="Floudas D."/>
            <person name="Copeland A."/>
            <person name="Barry K.W."/>
            <person name="Cichocki N."/>
            <person name="Veneault-Fourrey C."/>
            <person name="LaButti K."/>
            <person name="Lindquist E.A."/>
            <person name="Lipzen A."/>
            <person name="Lundell T."/>
            <person name="Morin E."/>
            <person name="Murat C."/>
            <person name="Sun H."/>
            <person name="Tunlid A."/>
            <person name="Henrissat B."/>
            <person name="Grigoriev I.V."/>
            <person name="Hibbett D.S."/>
            <person name="Martin F."/>
            <person name="Nordberg H.P."/>
            <person name="Cantor M.N."/>
            <person name="Hua S.X."/>
        </authorList>
    </citation>
    <scope>NUCLEOTIDE SEQUENCE [LARGE SCALE GENOMIC DNA]</scope>
    <source>
        <strain evidence="2 3">441</strain>
    </source>
</reference>
<feature type="region of interest" description="Disordered" evidence="1">
    <location>
        <begin position="1"/>
        <end position="20"/>
    </location>
</feature>
<organism evidence="2 3">
    <name type="scientific">Pisolithus microcarpus 441</name>
    <dbReference type="NCBI Taxonomy" id="765257"/>
    <lineage>
        <taxon>Eukaryota</taxon>
        <taxon>Fungi</taxon>
        <taxon>Dikarya</taxon>
        <taxon>Basidiomycota</taxon>
        <taxon>Agaricomycotina</taxon>
        <taxon>Agaricomycetes</taxon>
        <taxon>Agaricomycetidae</taxon>
        <taxon>Boletales</taxon>
        <taxon>Sclerodermatineae</taxon>
        <taxon>Pisolithaceae</taxon>
        <taxon>Pisolithus</taxon>
    </lineage>
</organism>
<dbReference type="EMBL" id="KN833707">
    <property type="protein sequence ID" value="KIK25545.1"/>
    <property type="molecule type" value="Genomic_DNA"/>
</dbReference>
<evidence type="ECO:0000313" key="3">
    <source>
        <dbReference type="Proteomes" id="UP000054018"/>
    </source>
</evidence>